<sequence length="62" mass="6398">MPRLRSAIHGAVLSLAALAAIWLIADHAEHSRLRRALEAATGLQLGTAALSLSEAGGQVASR</sequence>
<dbReference type="RefSeq" id="WP_127734073.1">
    <property type="nucleotide sequence ID" value="NZ_SACP01000052.1"/>
</dbReference>
<proteinExistence type="predicted"/>
<feature type="transmembrane region" description="Helical" evidence="1">
    <location>
        <begin position="6"/>
        <end position="25"/>
    </location>
</feature>
<evidence type="ECO:0000256" key="1">
    <source>
        <dbReference type="SAM" id="Phobius"/>
    </source>
</evidence>
<protein>
    <submittedName>
        <fullName evidence="2">Uncharacterized protein</fullName>
    </submittedName>
</protein>
<reference evidence="2 3" key="1">
    <citation type="submission" date="2019-01" db="EMBL/GenBank/DDBJ databases">
        <authorList>
            <person name="Chen W.-M."/>
        </authorList>
    </citation>
    <scope>NUCLEOTIDE SEQUENCE [LARGE SCALE GENOMIC DNA]</scope>
    <source>
        <strain evidence="2 3">TER-1</strain>
    </source>
</reference>
<keyword evidence="1" id="KW-0812">Transmembrane</keyword>
<comment type="caution">
    <text evidence="2">The sequence shown here is derived from an EMBL/GenBank/DDBJ whole genome shotgun (WGS) entry which is preliminary data.</text>
</comment>
<accession>A0A437NR99</accession>
<keyword evidence="3" id="KW-1185">Reference proteome</keyword>
<keyword evidence="1" id="KW-0472">Membrane</keyword>
<evidence type="ECO:0000313" key="3">
    <source>
        <dbReference type="Proteomes" id="UP000286997"/>
    </source>
</evidence>
<organism evidence="2 3">
    <name type="scientific">Methylobacterium oryzihabitans</name>
    <dbReference type="NCBI Taxonomy" id="2499852"/>
    <lineage>
        <taxon>Bacteria</taxon>
        <taxon>Pseudomonadati</taxon>
        <taxon>Pseudomonadota</taxon>
        <taxon>Alphaproteobacteria</taxon>
        <taxon>Hyphomicrobiales</taxon>
        <taxon>Methylobacteriaceae</taxon>
        <taxon>Methylobacterium</taxon>
    </lineage>
</organism>
<dbReference type="EMBL" id="SACP01000052">
    <property type="protein sequence ID" value="RVU12562.1"/>
    <property type="molecule type" value="Genomic_DNA"/>
</dbReference>
<name>A0A437NR99_9HYPH</name>
<evidence type="ECO:0000313" key="2">
    <source>
        <dbReference type="EMBL" id="RVU12562.1"/>
    </source>
</evidence>
<dbReference type="Proteomes" id="UP000286997">
    <property type="component" value="Unassembled WGS sequence"/>
</dbReference>
<dbReference type="AlphaFoldDB" id="A0A437NR99"/>
<gene>
    <name evidence="2" type="ORF">EOE48_27505</name>
</gene>
<keyword evidence="1" id="KW-1133">Transmembrane helix</keyword>